<feature type="transmembrane region" description="Helical" evidence="6">
    <location>
        <begin position="128"/>
        <end position="147"/>
    </location>
</feature>
<feature type="transmembrane region" description="Helical" evidence="6">
    <location>
        <begin position="357"/>
        <end position="376"/>
    </location>
</feature>
<keyword evidence="2" id="KW-0813">Transport</keyword>
<accession>A0A7W3P4W3</accession>
<reference evidence="7 8" key="1">
    <citation type="submission" date="2020-07" db="EMBL/GenBank/DDBJ databases">
        <title>Sequencing the genomes of 1000 actinobacteria strains.</title>
        <authorList>
            <person name="Klenk H.-P."/>
        </authorList>
    </citation>
    <scope>NUCLEOTIDE SEQUENCE [LARGE SCALE GENOMIC DNA]</scope>
    <source>
        <strain evidence="7 8">DSM 100723</strain>
    </source>
</reference>
<dbReference type="GO" id="GO:0005886">
    <property type="term" value="C:plasma membrane"/>
    <property type="evidence" value="ECO:0007669"/>
    <property type="project" value="TreeGrafter"/>
</dbReference>
<feature type="transmembrane region" description="Helical" evidence="6">
    <location>
        <begin position="159"/>
        <end position="178"/>
    </location>
</feature>
<dbReference type="NCBIfam" id="NF037982">
    <property type="entry name" value="Nramp_1"/>
    <property type="match status" value="1"/>
</dbReference>
<dbReference type="NCBIfam" id="NF001923">
    <property type="entry name" value="PRK00701.1"/>
    <property type="match status" value="1"/>
</dbReference>
<dbReference type="PRINTS" id="PR00447">
    <property type="entry name" value="NATRESASSCMP"/>
</dbReference>
<dbReference type="AlphaFoldDB" id="A0A7W3P4W3"/>
<dbReference type="GO" id="GO:0034755">
    <property type="term" value="P:iron ion transmembrane transport"/>
    <property type="evidence" value="ECO:0007669"/>
    <property type="project" value="TreeGrafter"/>
</dbReference>
<keyword evidence="8" id="KW-1185">Reference proteome</keyword>
<dbReference type="PANTHER" id="PTHR11706:SF33">
    <property type="entry name" value="NATURAL RESISTANCE-ASSOCIATED MACROPHAGE PROTEIN 2"/>
    <property type="match status" value="1"/>
</dbReference>
<comment type="caution">
    <text evidence="7">The sequence shown here is derived from an EMBL/GenBank/DDBJ whole genome shotgun (WGS) entry which is preliminary data.</text>
</comment>
<dbReference type="InterPro" id="IPR001046">
    <property type="entry name" value="NRAMP_fam"/>
</dbReference>
<feature type="transmembrane region" description="Helical" evidence="6">
    <location>
        <begin position="198"/>
        <end position="222"/>
    </location>
</feature>
<dbReference type="GO" id="GO:0015086">
    <property type="term" value="F:cadmium ion transmembrane transporter activity"/>
    <property type="evidence" value="ECO:0007669"/>
    <property type="project" value="TreeGrafter"/>
</dbReference>
<proteinExistence type="predicted"/>
<feature type="transmembrane region" description="Helical" evidence="6">
    <location>
        <begin position="397"/>
        <end position="418"/>
    </location>
</feature>
<keyword evidence="3 6" id="KW-0812">Transmembrane</keyword>
<evidence type="ECO:0000313" key="8">
    <source>
        <dbReference type="Proteomes" id="UP000523079"/>
    </source>
</evidence>
<feature type="transmembrane region" description="Helical" evidence="6">
    <location>
        <begin position="333"/>
        <end position="351"/>
    </location>
</feature>
<evidence type="ECO:0000256" key="3">
    <source>
        <dbReference type="ARBA" id="ARBA00022692"/>
    </source>
</evidence>
<evidence type="ECO:0000313" key="7">
    <source>
        <dbReference type="EMBL" id="MBA8793336.1"/>
    </source>
</evidence>
<dbReference type="Proteomes" id="UP000523079">
    <property type="component" value="Unassembled WGS sequence"/>
</dbReference>
<dbReference type="GO" id="GO:0005384">
    <property type="term" value="F:manganese ion transmembrane transporter activity"/>
    <property type="evidence" value="ECO:0007669"/>
    <property type="project" value="TreeGrafter"/>
</dbReference>
<evidence type="ECO:0000256" key="2">
    <source>
        <dbReference type="ARBA" id="ARBA00022448"/>
    </source>
</evidence>
<evidence type="ECO:0000256" key="5">
    <source>
        <dbReference type="ARBA" id="ARBA00023136"/>
    </source>
</evidence>
<dbReference type="PANTHER" id="PTHR11706">
    <property type="entry name" value="SOLUTE CARRIER PROTEIN FAMILY 11 MEMBER"/>
    <property type="match status" value="1"/>
</dbReference>
<sequence>MTVTREPSTATRPGRAALDRLRLLGPAFVAAIAYVDPGNVATNTAAGAGFGYLLLWVLVGATVMAGLVQYLSAKVGLLTGRSLPELVGQRNRRGARVAYWLQAEAVAMATDLAEVVGGSVALQLLFGLPPVAGAVVVVVVSTTLLLAQDRLGQRTFERVITGLLGIVTLGFLAGLVFSPPDPVGVASGLLPRLEGTDSVLLAVGILGATVMPHAIYLHSALVRDRHGSLDAAGVRRLLPAVRLDVVLAMLVAGGVNVGMLLLAADALSGRPEAVAAADGLQAAHAAIGAVLGPVIATCFALALLASGLASTSVGGYAGAVIMSGLLHRRLPVLVRRLVTAVPALVLLAVGLDPTRMLIISQVVLSFGLPFALVPLIRIAGDRRLLAAAPTRRVTLGLGWLVVGLVSLLNVALIVLTVVG</sequence>
<protein>
    <submittedName>
        <fullName evidence="7">Manganese transport protein</fullName>
    </submittedName>
</protein>
<gene>
    <name evidence="7" type="ORF">FHX74_000930</name>
</gene>
<keyword evidence="5 6" id="KW-0472">Membrane</keyword>
<evidence type="ECO:0000256" key="1">
    <source>
        <dbReference type="ARBA" id="ARBA00004141"/>
    </source>
</evidence>
<evidence type="ECO:0000256" key="6">
    <source>
        <dbReference type="SAM" id="Phobius"/>
    </source>
</evidence>
<name>A0A7W3P4W3_9ACTN</name>
<evidence type="ECO:0000256" key="4">
    <source>
        <dbReference type="ARBA" id="ARBA00022989"/>
    </source>
</evidence>
<comment type="subcellular location">
    <subcellularLocation>
        <location evidence="1">Membrane</location>
        <topology evidence="1">Multi-pass membrane protein</topology>
    </subcellularLocation>
</comment>
<dbReference type="RefSeq" id="WP_182558850.1">
    <property type="nucleotide sequence ID" value="NZ_JACGWT010000001.1"/>
</dbReference>
<dbReference type="Pfam" id="PF01566">
    <property type="entry name" value="Nramp"/>
    <property type="match status" value="1"/>
</dbReference>
<dbReference type="EMBL" id="JACGWT010000001">
    <property type="protein sequence ID" value="MBA8793336.1"/>
    <property type="molecule type" value="Genomic_DNA"/>
</dbReference>
<keyword evidence="4 6" id="KW-1133">Transmembrane helix</keyword>
<organism evidence="7 8">
    <name type="scientific">Microlunatus kandeliicorticis</name>
    <dbReference type="NCBI Taxonomy" id="1759536"/>
    <lineage>
        <taxon>Bacteria</taxon>
        <taxon>Bacillati</taxon>
        <taxon>Actinomycetota</taxon>
        <taxon>Actinomycetes</taxon>
        <taxon>Propionibacteriales</taxon>
        <taxon>Propionibacteriaceae</taxon>
        <taxon>Microlunatus</taxon>
    </lineage>
</organism>
<feature type="transmembrane region" description="Helical" evidence="6">
    <location>
        <begin position="243"/>
        <end position="264"/>
    </location>
</feature>
<feature type="transmembrane region" description="Helical" evidence="6">
    <location>
        <begin position="49"/>
        <end position="71"/>
    </location>
</feature>